<feature type="region of interest" description="Disordered" evidence="1">
    <location>
        <begin position="38"/>
        <end position="87"/>
    </location>
</feature>
<evidence type="ECO:0000256" key="1">
    <source>
        <dbReference type="SAM" id="MobiDB-lite"/>
    </source>
</evidence>
<reference evidence="2" key="1">
    <citation type="journal article" date="2021" name="Proc. Natl. Acad. Sci. U.S.A.">
        <title>Three genomes in the algal genus Volvox reveal the fate of a haploid sex-determining region after a transition to homothallism.</title>
        <authorList>
            <person name="Yamamoto K."/>
            <person name="Hamaji T."/>
            <person name="Kawai-Toyooka H."/>
            <person name="Matsuzaki R."/>
            <person name="Takahashi F."/>
            <person name="Nishimura Y."/>
            <person name="Kawachi M."/>
            <person name="Noguchi H."/>
            <person name="Minakuchi Y."/>
            <person name="Umen J.G."/>
            <person name="Toyoda A."/>
            <person name="Nozaki H."/>
        </authorList>
    </citation>
    <scope>NUCLEOTIDE SEQUENCE</scope>
    <source>
        <strain evidence="2">NIES-3786</strain>
    </source>
</reference>
<keyword evidence="3" id="KW-1185">Reference proteome</keyword>
<protein>
    <submittedName>
        <fullName evidence="2">Uncharacterized protein</fullName>
    </submittedName>
</protein>
<dbReference type="AlphaFoldDB" id="A0A8J4CC95"/>
<dbReference type="Proteomes" id="UP000747110">
    <property type="component" value="Unassembled WGS sequence"/>
</dbReference>
<name>A0A8J4CC95_9CHLO</name>
<proteinExistence type="predicted"/>
<accession>A0A8J4CC95</accession>
<comment type="caution">
    <text evidence="2">The sequence shown here is derived from an EMBL/GenBank/DDBJ whole genome shotgun (WGS) entry which is preliminary data.</text>
</comment>
<sequence length="124" mass="13392">MLWQLGRGRQTTSVVSAERLLTAVPRSANTRAMIAQLSGAPASMPSTFSASKNGSRQARSRNVRCAAKRGSTSGQPNSVHEQPDTNRQLSWARFSPQPVACHEAAVTCSAMWVMDGRSGVRFKC</sequence>
<feature type="compositionally biased region" description="Polar residues" evidence="1">
    <location>
        <begin position="70"/>
        <end position="87"/>
    </location>
</feature>
<organism evidence="2 3">
    <name type="scientific">Volvox reticuliferus</name>
    <dbReference type="NCBI Taxonomy" id="1737510"/>
    <lineage>
        <taxon>Eukaryota</taxon>
        <taxon>Viridiplantae</taxon>
        <taxon>Chlorophyta</taxon>
        <taxon>core chlorophytes</taxon>
        <taxon>Chlorophyceae</taxon>
        <taxon>CS clade</taxon>
        <taxon>Chlamydomonadales</taxon>
        <taxon>Volvocaceae</taxon>
        <taxon>Volvox</taxon>
    </lineage>
</organism>
<evidence type="ECO:0000313" key="3">
    <source>
        <dbReference type="Proteomes" id="UP000747110"/>
    </source>
</evidence>
<gene>
    <name evidence="2" type="ORF">Vretifemale_9177</name>
</gene>
<evidence type="ECO:0000313" key="2">
    <source>
        <dbReference type="EMBL" id="GIL79948.1"/>
    </source>
</evidence>
<dbReference type="EMBL" id="BNCP01000017">
    <property type="protein sequence ID" value="GIL79948.1"/>
    <property type="molecule type" value="Genomic_DNA"/>
</dbReference>
<feature type="compositionally biased region" description="Polar residues" evidence="1">
    <location>
        <begin position="44"/>
        <end position="57"/>
    </location>
</feature>